<proteinExistence type="predicted"/>
<organism evidence="2">
    <name type="scientific">Ditylum brightwellii</name>
    <dbReference type="NCBI Taxonomy" id="49249"/>
    <lineage>
        <taxon>Eukaryota</taxon>
        <taxon>Sar</taxon>
        <taxon>Stramenopiles</taxon>
        <taxon>Ochrophyta</taxon>
        <taxon>Bacillariophyta</taxon>
        <taxon>Mediophyceae</taxon>
        <taxon>Lithodesmiophycidae</taxon>
        <taxon>Lithodesmiales</taxon>
        <taxon>Lithodesmiaceae</taxon>
        <taxon>Ditylum</taxon>
    </lineage>
</organism>
<dbReference type="AlphaFoldDB" id="A0A6U3UAJ7"/>
<keyword evidence="1" id="KW-1133">Transmembrane helix</keyword>
<feature type="transmembrane region" description="Helical" evidence="1">
    <location>
        <begin position="68"/>
        <end position="86"/>
    </location>
</feature>
<evidence type="ECO:0000313" key="2">
    <source>
        <dbReference type="EMBL" id="CAD9348855.1"/>
    </source>
</evidence>
<feature type="transmembrane region" description="Helical" evidence="1">
    <location>
        <begin position="29"/>
        <end position="48"/>
    </location>
</feature>
<reference evidence="2" key="1">
    <citation type="submission" date="2021-01" db="EMBL/GenBank/DDBJ databases">
        <authorList>
            <person name="Corre E."/>
            <person name="Pelletier E."/>
            <person name="Niang G."/>
            <person name="Scheremetjew M."/>
            <person name="Finn R."/>
            <person name="Kale V."/>
            <person name="Holt S."/>
            <person name="Cochrane G."/>
            <person name="Meng A."/>
            <person name="Brown T."/>
            <person name="Cohen L."/>
        </authorList>
    </citation>
    <scope>NUCLEOTIDE SEQUENCE</scope>
    <source>
        <strain evidence="2">Pop2</strain>
    </source>
</reference>
<keyword evidence="1" id="KW-0472">Membrane</keyword>
<name>A0A6U3UAJ7_9STRA</name>
<feature type="transmembrane region" description="Helical" evidence="1">
    <location>
        <begin position="131"/>
        <end position="151"/>
    </location>
</feature>
<gene>
    <name evidence="2" type="ORF">DBRI1063_LOCUS20639</name>
</gene>
<keyword evidence="1" id="KW-0812">Transmembrane</keyword>
<protein>
    <submittedName>
        <fullName evidence="2">Uncharacterized protein</fullName>
    </submittedName>
</protein>
<sequence>MYQNQYGSRPSPPLRIDYLLSPRQRLNTLFAVHAISSVFIGIIGYTYPSLASIFFLTENDREAGVARVLVRLFSCLIGAQGIMIWRARSIDDGEIKRAFINAYFICFLLMSVALIIEHTNNEGILSGKSFGILKIMAMIGLTLGYAWFAFFQPPTVFMLGTHSGAKSY</sequence>
<dbReference type="EMBL" id="HBGN01031950">
    <property type="protein sequence ID" value="CAD9348855.1"/>
    <property type="molecule type" value="Transcribed_RNA"/>
</dbReference>
<feature type="transmembrane region" description="Helical" evidence="1">
    <location>
        <begin position="98"/>
        <end position="116"/>
    </location>
</feature>
<evidence type="ECO:0000256" key="1">
    <source>
        <dbReference type="SAM" id="Phobius"/>
    </source>
</evidence>
<accession>A0A6U3UAJ7</accession>